<proteinExistence type="predicted"/>
<evidence type="ECO:0000313" key="3">
    <source>
        <dbReference type="EMBL" id="VVC31370.1"/>
    </source>
</evidence>
<gene>
    <name evidence="3" type="ORF">CINCED_3A000029</name>
</gene>
<dbReference type="GO" id="GO:0005634">
    <property type="term" value="C:nucleus"/>
    <property type="evidence" value="ECO:0007669"/>
    <property type="project" value="TreeGrafter"/>
</dbReference>
<keyword evidence="4" id="KW-1185">Reference proteome</keyword>
<keyword evidence="1" id="KW-0175">Coiled coil</keyword>
<evidence type="ECO:0000313" key="4">
    <source>
        <dbReference type="Proteomes" id="UP000325440"/>
    </source>
</evidence>
<sequence>MHGQRRRSTLYTDHASRLLTERHCSDQFSPSSPLLSQCSHYKEEQIEAQVHKTFPWCQIDKISQVNQPSMYGMYLLRKKEMQLQNFVQEIQLYHVTTQSKGITSLKNGLNWRLTKRSKFGRGVSFSDDCDYANFYAHFSSREDNRVIIVCTVLVANKWTVKGNSGKDLEVPPETADTTISPNGRVYVKYNDYEFCPMFVVYYRCKHEDLCQSRYFNGKNGPQSIVGKAKIKYVPVVDTKLQKQKEERQQEQQLLKQQIQWKSQQQEEQRLQQEQKRQEDQWRWQWKLQQEENQRLQRIQQEQRQQQQNNNGCLIL</sequence>
<dbReference type="GO" id="GO:0003950">
    <property type="term" value="F:NAD+ poly-ADP-ribosyltransferase activity"/>
    <property type="evidence" value="ECO:0007669"/>
    <property type="project" value="InterPro"/>
</dbReference>
<dbReference type="GO" id="GO:1990404">
    <property type="term" value="F:NAD+-protein mono-ADP-ribosyltransferase activity"/>
    <property type="evidence" value="ECO:0007669"/>
    <property type="project" value="TreeGrafter"/>
</dbReference>
<dbReference type="PANTHER" id="PTHR45740">
    <property type="entry name" value="POLY [ADP-RIBOSE] POLYMERASE"/>
    <property type="match status" value="1"/>
</dbReference>
<protein>
    <submittedName>
        <fullName evidence="3">Poly(ADP-ribose) polymerase, catalytic domain</fullName>
    </submittedName>
</protein>
<dbReference type="EMBL" id="CABPRJ010000949">
    <property type="protein sequence ID" value="VVC31370.1"/>
    <property type="molecule type" value="Genomic_DNA"/>
</dbReference>
<dbReference type="PANTHER" id="PTHR45740:SF2">
    <property type="entry name" value="POLY [ADP-RIBOSE] POLYMERASE"/>
    <property type="match status" value="1"/>
</dbReference>
<evidence type="ECO:0000256" key="1">
    <source>
        <dbReference type="SAM" id="Coils"/>
    </source>
</evidence>
<evidence type="ECO:0000259" key="2">
    <source>
        <dbReference type="Pfam" id="PF00644"/>
    </source>
</evidence>
<dbReference type="AlphaFoldDB" id="A0A5E4MIK7"/>
<accession>A0A5E4MIK7</accession>
<dbReference type="InterPro" id="IPR012317">
    <property type="entry name" value="Poly(ADP-ribose)pol_cat_dom"/>
</dbReference>
<reference evidence="3 4" key="1">
    <citation type="submission" date="2019-08" db="EMBL/GenBank/DDBJ databases">
        <authorList>
            <person name="Alioto T."/>
            <person name="Alioto T."/>
            <person name="Gomez Garrido J."/>
        </authorList>
    </citation>
    <scope>NUCLEOTIDE SEQUENCE [LARGE SCALE GENOMIC DNA]</scope>
</reference>
<feature type="coiled-coil region" evidence="1">
    <location>
        <begin position="260"/>
        <end position="308"/>
    </location>
</feature>
<dbReference type="InterPro" id="IPR051712">
    <property type="entry name" value="ARTD-AVP"/>
</dbReference>
<dbReference type="Gene3D" id="3.90.228.10">
    <property type="match status" value="1"/>
</dbReference>
<feature type="domain" description="PARP catalytic" evidence="2">
    <location>
        <begin position="56"/>
        <end position="161"/>
    </location>
</feature>
<name>A0A5E4MIK7_9HEMI</name>
<dbReference type="Proteomes" id="UP000325440">
    <property type="component" value="Unassembled WGS sequence"/>
</dbReference>
<dbReference type="OrthoDB" id="6133115at2759"/>
<organism evidence="3 4">
    <name type="scientific">Cinara cedri</name>
    <dbReference type="NCBI Taxonomy" id="506608"/>
    <lineage>
        <taxon>Eukaryota</taxon>
        <taxon>Metazoa</taxon>
        <taxon>Ecdysozoa</taxon>
        <taxon>Arthropoda</taxon>
        <taxon>Hexapoda</taxon>
        <taxon>Insecta</taxon>
        <taxon>Pterygota</taxon>
        <taxon>Neoptera</taxon>
        <taxon>Paraneoptera</taxon>
        <taxon>Hemiptera</taxon>
        <taxon>Sternorrhyncha</taxon>
        <taxon>Aphidomorpha</taxon>
        <taxon>Aphidoidea</taxon>
        <taxon>Aphididae</taxon>
        <taxon>Lachninae</taxon>
        <taxon>Cinara</taxon>
    </lineage>
</organism>
<dbReference type="SUPFAM" id="SSF56399">
    <property type="entry name" value="ADP-ribosylation"/>
    <property type="match status" value="1"/>
</dbReference>
<dbReference type="Pfam" id="PF00644">
    <property type="entry name" value="PARP"/>
    <property type="match status" value="1"/>
</dbReference>